<evidence type="ECO:0000256" key="13">
    <source>
        <dbReference type="ARBA" id="ARBA00023316"/>
    </source>
</evidence>
<keyword evidence="19" id="KW-1185">Reference proteome</keyword>
<comment type="caution">
    <text evidence="18">The sequence shown here is derived from an EMBL/GenBank/DDBJ whole genome shotgun (WGS) entry which is preliminary data.</text>
</comment>
<evidence type="ECO:0000313" key="19">
    <source>
        <dbReference type="Proteomes" id="UP000315103"/>
    </source>
</evidence>
<feature type="transmembrane region" description="Helical" evidence="17">
    <location>
        <begin position="189"/>
        <end position="209"/>
    </location>
</feature>
<keyword evidence="11 17" id="KW-0472">Membrane</keyword>
<evidence type="ECO:0000256" key="2">
    <source>
        <dbReference type="ARBA" id="ARBA00010621"/>
    </source>
</evidence>
<reference evidence="18 19" key="1">
    <citation type="submission" date="2019-07" db="EMBL/GenBank/DDBJ databases">
        <title>Salinicoccus cyprini sp. nov., isolated from gastro-intestinal tract of mirror carp, Cyprinus carpio var. specularis, collected from Gobind Sagar Reservoir, Himachal Pradesh, India.</title>
        <authorList>
            <person name="Talwar C."/>
            <person name="Singh A.K."/>
            <person name="Lal R."/>
            <person name="Negi R.K."/>
        </authorList>
    </citation>
    <scope>NUCLEOTIDE SEQUENCE [LARGE SCALE GENOMIC DNA]</scope>
    <source>
        <strain evidence="18 19">CT19</strain>
    </source>
</reference>
<evidence type="ECO:0000256" key="9">
    <source>
        <dbReference type="ARBA" id="ARBA00022984"/>
    </source>
</evidence>
<dbReference type="GO" id="GO:0008360">
    <property type="term" value="P:regulation of cell shape"/>
    <property type="evidence" value="ECO:0007669"/>
    <property type="project" value="UniProtKB-KW"/>
</dbReference>
<dbReference type="Pfam" id="PF02673">
    <property type="entry name" value="BacA"/>
    <property type="match status" value="1"/>
</dbReference>
<sequence length="274" mass="30136">MDIIEIIRYIFLGLLQGFTEPIPVSSSGHLVIARELLGIEARGLSFEILLNTASLIAVLYIYRKDITAIIVNLSRYIFKGARDAEAIEDFRYTIYLVIATIPVGVLGVLLEDIIGDNVSMMTVGLMLLVTGVALWFIKNKRGERRDGDLNIKDAIIVGLSQCVALMPGISRSGATLVGAMGVGMNQKNALRFVFLLYIPVSLGTALLSIGDLVNDPEIMTLALPYALAFIATIIATYFGLKWLQGVMERGNLIIFTYYCFALGTFSILYSLFFK</sequence>
<gene>
    <name evidence="17" type="primary">uppP</name>
    <name evidence="18" type="ORF">FO441_00430</name>
</gene>
<comment type="miscellaneous">
    <text evidence="17">Bacitracin is thought to be involved in the inhibition of peptidoglycan synthesis by sequestering undecaprenyl diphosphate, thereby reducing the pool of lipid carrier available.</text>
</comment>
<dbReference type="GO" id="GO:0050380">
    <property type="term" value="F:undecaprenyl-diphosphatase activity"/>
    <property type="evidence" value="ECO:0007669"/>
    <property type="project" value="UniProtKB-UniRule"/>
</dbReference>
<dbReference type="RefSeq" id="WP_145284194.1">
    <property type="nucleotide sequence ID" value="NZ_VMSJ01000001.1"/>
</dbReference>
<keyword evidence="10 17" id="KW-1133">Transmembrane helix</keyword>
<protein>
    <recommendedName>
        <fullName evidence="4 17">Undecaprenyl-diphosphatase</fullName>
        <ecNumber evidence="3 17">3.6.1.27</ecNumber>
    </recommendedName>
    <alternativeName>
        <fullName evidence="15 17">Bacitracin resistance protein</fullName>
    </alternativeName>
    <alternativeName>
        <fullName evidence="14 17">Undecaprenyl pyrophosphate phosphatase</fullName>
    </alternativeName>
</protein>
<organism evidence="18 19">
    <name type="scientific">Salinicoccus cyprini</name>
    <dbReference type="NCBI Taxonomy" id="2493691"/>
    <lineage>
        <taxon>Bacteria</taxon>
        <taxon>Bacillati</taxon>
        <taxon>Bacillota</taxon>
        <taxon>Bacilli</taxon>
        <taxon>Bacillales</taxon>
        <taxon>Staphylococcaceae</taxon>
        <taxon>Salinicoccus</taxon>
    </lineage>
</organism>
<keyword evidence="6 17" id="KW-0812">Transmembrane</keyword>
<keyword evidence="7 17" id="KW-0378">Hydrolase</keyword>
<evidence type="ECO:0000256" key="5">
    <source>
        <dbReference type="ARBA" id="ARBA00022475"/>
    </source>
</evidence>
<keyword evidence="13 17" id="KW-0961">Cell wall biogenesis/degradation</keyword>
<evidence type="ECO:0000256" key="7">
    <source>
        <dbReference type="ARBA" id="ARBA00022801"/>
    </source>
</evidence>
<evidence type="ECO:0000256" key="1">
    <source>
        <dbReference type="ARBA" id="ARBA00004651"/>
    </source>
</evidence>
<dbReference type="AlphaFoldDB" id="A0A558AWZ6"/>
<proteinExistence type="inferred from homology"/>
<dbReference type="PANTHER" id="PTHR30622">
    <property type="entry name" value="UNDECAPRENYL-DIPHOSPHATASE"/>
    <property type="match status" value="1"/>
</dbReference>
<evidence type="ECO:0000256" key="17">
    <source>
        <dbReference type="HAMAP-Rule" id="MF_01006"/>
    </source>
</evidence>
<dbReference type="InterPro" id="IPR003824">
    <property type="entry name" value="UppP"/>
</dbReference>
<comment type="similarity">
    <text evidence="2 17">Belongs to the UppP family.</text>
</comment>
<evidence type="ECO:0000256" key="12">
    <source>
        <dbReference type="ARBA" id="ARBA00023251"/>
    </source>
</evidence>
<evidence type="ECO:0000256" key="10">
    <source>
        <dbReference type="ARBA" id="ARBA00022989"/>
    </source>
</evidence>
<keyword evidence="8 17" id="KW-0133">Cell shape</keyword>
<evidence type="ECO:0000256" key="16">
    <source>
        <dbReference type="ARBA" id="ARBA00047594"/>
    </source>
</evidence>
<dbReference type="HAMAP" id="MF_01006">
    <property type="entry name" value="Undec_diphosphatase"/>
    <property type="match status" value="1"/>
</dbReference>
<comment type="subcellular location">
    <subcellularLocation>
        <location evidence="1 17">Cell membrane</location>
        <topology evidence="1 17">Multi-pass membrane protein</topology>
    </subcellularLocation>
</comment>
<feature type="transmembrane region" description="Helical" evidence="17">
    <location>
        <begin position="120"/>
        <end position="137"/>
    </location>
</feature>
<dbReference type="EC" id="3.6.1.27" evidence="3 17"/>
<name>A0A558AWZ6_9STAP</name>
<evidence type="ECO:0000256" key="15">
    <source>
        <dbReference type="ARBA" id="ARBA00032932"/>
    </source>
</evidence>
<evidence type="ECO:0000256" key="14">
    <source>
        <dbReference type="ARBA" id="ARBA00032707"/>
    </source>
</evidence>
<keyword evidence="12 17" id="KW-0046">Antibiotic resistance</keyword>
<evidence type="ECO:0000256" key="8">
    <source>
        <dbReference type="ARBA" id="ARBA00022960"/>
    </source>
</evidence>
<evidence type="ECO:0000256" key="11">
    <source>
        <dbReference type="ARBA" id="ARBA00023136"/>
    </source>
</evidence>
<keyword evidence="5 17" id="KW-1003">Cell membrane</keyword>
<evidence type="ECO:0000256" key="6">
    <source>
        <dbReference type="ARBA" id="ARBA00022692"/>
    </source>
</evidence>
<dbReference type="GO" id="GO:0046677">
    <property type="term" value="P:response to antibiotic"/>
    <property type="evidence" value="ECO:0007669"/>
    <property type="project" value="UniProtKB-UniRule"/>
</dbReference>
<feature type="transmembrane region" description="Helical" evidence="17">
    <location>
        <begin position="252"/>
        <end position="272"/>
    </location>
</feature>
<dbReference type="GO" id="GO:0009252">
    <property type="term" value="P:peptidoglycan biosynthetic process"/>
    <property type="evidence" value="ECO:0007669"/>
    <property type="project" value="UniProtKB-KW"/>
</dbReference>
<dbReference type="PANTHER" id="PTHR30622:SF2">
    <property type="entry name" value="UNDECAPRENYL-DIPHOSPHATASE"/>
    <property type="match status" value="1"/>
</dbReference>
<evidence type="ECO:0000256" key="4">
    <source>
        <dbReference type="ARBA" id="ARBA00021581"/>
    </source>
</evidence>
<feature type="transmembrane region" description="Helical" evidence="17">
    <location>
        <begin position="221"/>
        <end position="240"/>
    </location>
</feature>
<comment type="catalytic activity">
    <reaction evidence="16 17">
        <text>di-trans,octa-cis-undecaprenyl diphosphate + H2O = di-trans,octa-cis-undecaprenyl phosphate + phosphate + H(+)</text>
        <dbReference type="Rhea" id="RHEA:28094"/>
        <dbReference type="ChEBI" id="CHEBI:15377"/>
        <dbReference type="ChEBI" id="CHEBI:15378"/>
        <dbReference type="ChEBI" id="CHEBI:43474"/>
        <dbReference type="ChEBI" id="CHEBI:58405"/>
        <dbReference type="ChEBI" id="CHEBI:60392"/>
        <dbReference type="EC" id="3.6.1.27"/>
    </reaction>
</comment>
<dbReference type="EMBL" id="VMSJ01000001">
    <property type="protein sequence ID" value="TVT28780.1"/>
    <property type="molecule type" value="Genomic_DNA"/>
</dbReference>
<dbReference type="GO" id="GO:0005886">
    <property type="term" value="C:plasma membrane"/>
    <property type="evidence" value="ECO:0007669"/>
    <property type="project" value="UniProtKB-SubCell"/>
</dbReference>
<evidence type="ECO:0000313" key="18">
    <source>
        <dbReference type="EMBL" id="TVT28780.1"/>
    </source>
</evidence>
<accession>A0A558AWZ6</accession>
<dbReference type="Proteomes" id="UP000315103">
    <property type="component" value="Unassembled WGS sequence"/>
</dbReference>
<feature type="transmembrane region" description="Helical" evidence="17">
    <location>
        <begin position="92"/>
        <end position="114"/>
    </location>
</feature>
<dbReference type="OrthoDB" id="9808289at2"/>
<comment type="function">
    <text evidence="17">Catalyzes the dephosphorylation of undecaprenyl diphosphate (UPP). Confers resistance to bacitracin.</text>
</comment>
<keyword evidence="9 17" id="KW-0573">Peptidoglycan synthesis</keyword>
<evidence type="ECO:0000256" key="3">
    <source>
        <dbReference type="ARBA" id="ARBA00012374"/>
    </source>
</evidence>
<dbReference type="GO" id="GO:0071555">
    <property type="term" value="P:cell wall organization"/>
    <property type="evidence" value="ECO:0007669"/>
    <property type="project" value="UniProtKB-KW"/>
</dbReference>